<sequence>MKDTTAHIVEVCPRDGLQNERRVVATEDKIALIHRLIAAGARRIEATGFVHPGRVPQMADAEAVLAGIGPHPGVALIGLVLNRRGVERAVATGALDEVNYVVPLTDSFGKANQGQTTAESLAALPVVRSMAADAGLRTTVTVAVAYGCPYEGDVPVARLREAVRAIADTGPDEVAVADTIGCAVPADVTSRLRAVREVCALPLRTHFHQTRLTALGNVHAAMLEGVTVHDASAGGIGGCPFAPGAGGNAATEDLAWLLHRGGHTTGVDVDAVTRAGRWICDVLGVPPRSAMAHAGPFPTSHPPRGPG</sequence>
<dbReference type="Pfam" id="PF00682">
    <property type="entry name" value="HMGL-like"/>
    <property type="match status" value="1"/>
</dbReference>
<name>A0A3D9SQ67_9ACTN</name>
<keyword evidence="3 5" id="KW-0456">Lyase</keyword>
<comment type="similarity">
    <text evidence="1">Belongs to the HMG-CoA lyase family.</text>
</comment>
<evidence type="ECO:0000259" key="4">
    <source>
        <dbReference type="PROSITE" id="PS50991"/>
    </source>
</evidence>
<evidence type="ECO:0000256" key="1">
    <source>
        <dbReference type="ARBA" id="ARBA00009405"/>
    </source>
</evidence>
<dbReference type="Proteomes" id="UP000256661">
    <property type="component" value="Unassembled WGS sequence"/>
</dbReference>
<proteinExistence type="inferred from homology"/>
<dbReference type="InterPro" id="IPR043594">
    <property type="entry name" value="HMGL"/>
</dbReference>
<dbReference type="RefSeq" id="WP_116020945.1">
    <property type="nucleotide sequence ID" value="NZ_QTTT01000001.1"/>
</dbReference>
<dbReference type="OrthoDB" id="9784013at2"/>
<protein>
    <submittedName>
        <fullName evidence="5">Hydroxymethylglutaryl-CoA lyase</fullName>
    </submittedName>
</protein>
<dbReference type="EMBL" id="QTTT01000001">
    <property type="protein sequence ID" value="REE95085.1"/>
    <property type="molecule type" value="Genomic_DNA"/>
</dbReference>
<reference evidence="5 6" key="1">
    <citation type="submission" date="2018-08" db="EMBL/GenBank/DDBJ databases">
        <title>Sequencing the genomes of 1000 actinobacteria strains.</title>
        <authorList>
            <person name="Klenk H.-P."/>
        </authorList>
    </citation>
    <scope>NUCLEOTIDE SEQUENCE [LARGE SCALE GENOMIC DNA]</scope>
    <source>
        <strain evidence="5 6">DSM 43927</strain>
    </source>
</reference>
<dbReference type="GO" id="GO:0046872">
    <property type="term" value="F:metal ion binding"/>
    <property type="evidence" value="ECO:0007669"/>
    <property type="project" value="UniProtKB-KW"/>
</dbReference>
<dbReference type="PANTHER" id="PTHR42738">
    <property type="entry name" value="HYDROXYMETHYLGLUTARYL-COA LYASE"/>
    <property type="match status" value="1"/>
</dbReference>
<feature type="domain" description="Pyruvate carboxyltransferase" evidence="4">
    <location>
        <begin position="6"/>
        <end position="273"/>
    </location>
</feature>
<gene>
    <name evidence="5" type="ORF">DFJ69_0465</name>
</gene>
<evidence type="ECO:0000256" key="2">
    <source>
        <dbReference type="ARBA" id="ARBA00022723"/>
    </source>
</evidence>
<dbReference type="PROSITE" id="PS50991">
    <property type="entry name" value="PYR_CT"/>
    <property type="match status" value="1"/>
</dbReference>
<dbReference type="CDD" id="cd07938">
    <property type="entry name" value="DRE_TIM_HMGL"/>
    <property type="match status" value="1"/>
</dbReference>
<dbReference type="NCBIfam" id="NF004283">
    <property type="entry name" value="PRK05692.1"/>
    <property type="match status" value="1"/>
</dbReference>
<evidence type="ECO:0000256" key="3">
    <source>
        <dbReference type="ARBA" id="ARBA00023239"/>
    </source>
</evidence>
<dbReference type="PANTHER" id="PTHR42738:SF7">
    <property type="entry name" value="HYDROXYMETHYLGLUTARYL-COA LYASE"/>
    <property type="match status" value="1"/>
</dbReference>
<keyword evidence="2" id="KW-0479">Metal-binding</keyword>
<dbReference type="InterPro" id="IPR013785">
    <property type="entry name" value="Aldolase_TIM"/>
</dbReference>
<dbReference type="GO" id="GO:0004419">
    <property type="term" value="F:hydroxymethylglutaryl-CoA lyase activity"/>
    <property type="evidence" value="ECO:0007669"/>
    <property type="project" value="TreeGrafter"/>
</dbReference>
<organism evidence="5 6">
    <name type="scientific">Thermomonospora umbrina</name>
    <dbReference type="NCBI Taxonomy" id="111806"/>
    <lineage>
        <taxon>Bacteria</taxon>
        <taxon>Bacillati</taxon>
        <taxon>Actinomycetota</taxon>
        <taxon>Actinomycetes</taxon>
        <taxon>Streptosporangiales</taxon>
        <taxon>Thermomonosporaceae</taxon>
        <taxon>Thermomonospora</taxon>
    </lineage>
</organism>
<evidence type="ECO:0000313" key="6">
    <source>
        <dbReference type="Proteomes" id="UP000256661"/>
    </source>
</evidence>
<dbReference type="SUPFAM" id="SSF51569">
    <property type="entry name" value="Aldolase"/>
    <property type="match status" value="1"/>
</dbReference>
<comment type="caution">
    <text evidence="5">The sequence shown here is derived from an EMBL/GenBank/DDBJ whole genome shotgun (WGS) entry which is preliminary data.</text>
</comment>
<dbReference type="AlphaFoldDB" id="A0A3D9SQ67"/>
<keyword evidence="6" id="KW-1185">Reference proteome</keyword>
<dbReference type="InterPro" id="IPR000891">
    <property type="entry name" value="PYR_CT"/>
</dbReference>
<dbReference type="Gene3D" id="3.20.20.70">
    <property type="entry name" value="Aldolase class I"/>
    <property type="match status" value="1"/>
</dbReference>
<dbReference type="GO" id="GO:0006552">
    <property type="term" value="P:L-leucine catabolic process"/>
    <property type="evidence" value="ECO:0007669"/>
    <property type="project" value="TreeGrafter"/>
</dbReference>
<evidence type="ECO:0000313" key="5">
    <source>
        <dbReference type="EMBL" id="REE95085.1"/>
    </source>
</evidence>
<accession>A0A3D9SQ67</accession>
<dbReference type="GO" id="GO:0046951">
    <property type="term" value="P:ketone body biosynthetic process"/>
    <property type="evidence" value="ECO:0007669"/>
    <property type="project" value="TreeGrafter"/>
</dbReference>